<dbReference type="InterPro" id="IPR001650">
    <property type="entry name" value="Helicase_C-like"/>
</dbReference>
<keyword evidence="4" id="KW-0378">Hydrolase</keyword>
<dbReference type="InterPro" id="IPR011545">
    <property type="entry name" value="DEAD/DEAH_box_helicase_dom"/>
</dbReference>
<keyword evidence="2" id="KW-0479">Metal-binding</keyword>
<dbReference type="InterPro" id="IPR014001">
    <property type="entry name" value="Helicase_ATP-bd"/>
</dbReference>
<dbReference type="NCBIfam" id="TIGR00614">
    <property type="entry name" value="recQ_fam"/>
    <property type="match status" value="1"/>
</dbReference>
<dbReference type="PROSITE" id="PS51194">
    <property type="entry name" value="HELICASE_CTER"/>
    <property type="match status" value="1"/>
</dbReference>
<evidence type="ECO:0000256" key="1">
    <source>
        <dbReference type="ARBA" id="ARBA00005446"/>
    </source>
</evidence>
<reference evidence="16" key="1">
    <citation type="journal article" date="2019" name="Int. J. Syst. Evol. Microbiol.">
        <title>The Global Catalogue of Microorganisms (GCM) 10K type strain sequencing project: providing services to taxonomists for standard genome sequencing and annotation.</title>
        <authorList>
            <consortium name="The Broad Institute Genomics Platform"/>
            <consortium name="The Broad Institute Genome Sequencing Center for Infectious Disease"/>
            <person name="Wu L."/>
            <person name="Ma J."/>
        </authorList>
    </citation>
    <scope>NUCLEOTIDE SEQUENCE [LARGE SCALE GENOMIC DNA]</scope>
    <source>
        <strain evidence="16">JCM 17919</strain>
    </source>
</reference>
<comment type="catalytic activity">
    <reaction evidence="9">
        <text>Couples ATP hydrolysis with the unwinding of duplex DNA by translocating in the 3'-5' direction.</text>
        <dbReference type="EC" id="5.6.2.4"/>
    </reaction>
</comment>
<dbReference type="InterPro" id="IPR036388">
    <property type="entry name" value="WH-like_DNA-bd_sf"/>
</dbReference>
<evidence type="ECO:0000256" key="5">
    <source>
        <dbReference type="ARBA" id="ARBA00022806"/>
    </source>
</evidence>
<accession>A0ABP8G601</accession>
<keyword evidence="8" id="KW-0413">Isomerase</keyword>
<comment type="caution">
    <text evidence="15">The sequence shown here is derived from an EMBL/GenBank/DDBJ whole genome shotgun (WGS) entry which is preliminary data.</text>
</comment>
<dbReference type="RefSeq" id="WP_345252732.1">
    <property type="nucleotide sequence ID" value="NZ_BAABGY010000001.1"/>
</dbReference>
<keyword evidence="7" id="KW-0238">DNA-binding</keyword>
<dbReference type="Gene3D" id="1.10.10.10">
    <property type="entry name" value="Winged helix-like DNA-binding domain superfamily/Winged helix DNA-binding domain"/>
    <property type="match status" value="1"/>
</dbReference>
<dbReference type="Pfam" id="PF00271">
    <property type="entry name" value="Helicase_C"/>
    <property type="match status" value="1"/>
</dbReference>
<evidence type="ECO:0000256" key="11">
    <source>
        <dbReference type="ARBA" id="ARBA00044535"/>
    </source>
</evidence>
<evidence type="ECO:0000256" key="8">
    <source>
        <dbReference type="ARBA" id="ARBA00023235"/>
    </source>
</evidence>
<sequence length="633" mass="71694">MPEIHDILKEYWGYDAFRPLQEDIIRTVLDDRDALALLPTGGGKSLCYQVPAMAREGICLVISPLIALMKDQVEGLKKRGILAAAIYSGQSRRAIVQTLKNVAHGPYKLLYVSPERLETGLFREYLPALDVNLIAVDEAHCISQWGYDFRPAYRRIAALRAELPGVPVLALTASATVEVQEDICTQLGMEGAAQFRQPFLRPNLSYSAYRTDARMNRLADILKKVPGSAIVYCKSRRRTVEVARLLELQGESAAHYHAGLTQEERAGRQQDWIDGRTRVIVCTNAFGMGIDKPDVRLVLHADVPDCLESYYQEAGRAGRDGKKSYAVLLYTDAELADLEKAHEDRFPTLEQVRTVFSALVNYLQIPSYYGKDQSYTFHFDPFVRNFKLNGHQAHYALKAMESDGWFDLNEKSFAPPTVIFTTDRSGLRAFEEAHPELEPLLTLLLRTYAGIWDLPVVISEAQIAKLMRLNVDEVKKGLLRAAAFGVIDYRPLNEDPQLVFRHDRVNTEDFYMDMTLYRERREAFRERVKAMIGYTEDAGCRSSYINRYFGDAAETPCGICDNCLARKRAPLTPEAFAAIGGRIRGLLQVRPLPVEALLQQLKDIQREQLWTVIERLQAEELLLVDPEGRLALR</sequence>
<evidence type="ECO:0000256" key="6">
    <source>
        <dbReference type="ARBA" id="ARBA00022840"/>
    </source>
</evidence>
<dbReference type="SUPFAM" id="SSF52540">
    <property type="entry name" value="P-loop containing nucleoside triphosphate hydrolases"/>
    <property type="match status" value="1"/>
</dbReference>
<dbReference type="PROSITE" id="PS51192">
    <property type="entry name" value="HELICASE_ATP_BIND_1"/>
    <property type="match status" value="1"/>
</dbReference>
<evidence type="ECO:0000256" key="7">
    <source>
        <dbReference type="ARBA" id="ARBA00023125"/>
    </source>
</evidence>
<dbReference type="InterPro" id="IPR032284">
    <property type="entry name" value="RecQ_Zn-bd"/>
</dbReference>
<keyword evidence="6" id="KW-0067">ATP-binding</keyword>
<evidence type="ECO:0000256" key="10">
    <source>
        <dbReference type="ARBA" id="ARBA00034808"/>
    </source>
</evidence>
<dbReference type="EC" id="5.6.2.4" evidence="10"/>
<protein>
    <recommendedName>
        <fullName evidence="11">ATP-dependent DNA helicase RecQ</fullName>
        <ecNumber evidence="10">5.6.2.4</ecNumber>
    </recommendedName>
    <alternativeName>
        <fullName evidence="12">DNA 3'-5' helicase RecQ</fullName>
    </alternativeName>
</protein>
<evidence type="ECO:0000256" key="4">
    <source>
        <dbReference type="ARBA" id="ARBA00022801"/>
    </source>
</evidence>
<evidence type="ECO:0000256" key="12">
    <source>
        <dbReference type="ARBA" id="ARBA00044550"/>
    </source>
</evidence>
<evidence type="ECO:0000313" key="15">
    <source>
        <dbReference type="EMBL" id="GAA4318126.1"/>
    </source>
</evidence>
<dbReference type="Gene3D" id="3.40.50.300">
    <property type="entry name" value="P-loop containing nucleotide triphosphate hydrolases"/>
    <property type="match status" value="2"/>
</dbReference>
<dbReference type="Pfam" id="PF00270">
    <property type="entry name" value="DEAD"/>
    <property type="match status" value="1"/>
</dbReference>
<dbReference type="InterPro" id="IPR004589">
    <property type="entry name" value="DNA_helicase_ATP-dep_RecQ"/>
</dbReference>
<keyword evidence="3" id="KW-0547">Nucleotide-binding</keyword>
<feature type="domain" description="Helicase C-terminal" evidence="14">
    <location>
        <begin position="217"/>
        <end position="360"/>
    </location>
</feature>
<feature type="domain" description="Helicase ATP-binding" evidence="13">
    <location>
        <begin position="25"/>
        <end position="193"/>
    </location>
</feature>
<proteinExistence type="inferred from homology"/>
<evidence type="ECO:0000256" key="2">
    <source>
        <dbReference type="ARBA" id="ARBA00022723"/>
    </source>
</evidence>
<dbReference type="PANTHER" id="PTHR13710">
    <property type="entry name" value="DNA HELICASE RECQ FAMILY MEMBER"/>
    <property type="match status" value="1"/>
</dbReference>
<evidence type="ECO:0000256" key="9">
    <source>
        <dbReference type="ARBA" id="ARBA00034617"/>
    </source>
</evidence>
<dbReference type="SMART" id="SM00487">
    <property type="entry name" value="DEXDc"/>
    <property type="match status" value="1"/>
</dbReference>
<dbReference type="CDD" id="cd17920">
    <property type="entry name" value="DEXHc_RecQ"/>
    <property type="match status" value="1"/>
</dbReference>
<organism evidence="15 16">
    <name type="scientific">Flaviaesturariibacter amylovorans</name>
    <dbReference type="NCBI Taxonomy" id="1084520"/>
    <lineage>
        <taxon>Bacteria</taxon>
        <taxon>Pseudomonadati</taxon>
        <taxon>Bacteroidota</taxon>
        <taxon>Chitinophagia</taxon>
        <taxon>Chitinophagales</taxon>
        <taxon>Chitinophagaceae</taxon>
        <taxon>Flaviaestuariibacter</taxon>
    </lineage>
</organism>
<dbReference type="SMART" id="SM00490">
    <property type="entry name" value="HELICc"/>
    <property type="match status" value="1"/>
</dbReference>
<evidence type="ECO:0000313" key="16">
    <source>
        <dbReference type="Proteomes" id="UP001501725"/>
    </source>
</evidence>
<evidence type="ECO:0000259" key="14">
    <source>
        <dbReference type="PROSITE" id="PS51194"/>
    </source>
</evidence>
<dbReference type="Pfam" id="PF16124">
    <property type="entry name" value="RecQ_Zn_bind"/>
    <property type="match status" value="1"/>
</dbReference>
<dbReference type="Proteomes" id="UP001501725">
    <property type="component" value="Unassembled WGS sequence"/>
</dbReference>
<keyword evidence="16" id="KW-1185">Reference proteome</keyword>
<keyword evidence="5 15" id="KW-0347">Helicase</keyword>
<gene>
    <name evidence="15" type="ORF">GCM10023184_02180</name>
</gene>
<comment type="similarity">
    <text evidence="1">Belongs to the helicase family. RecQ subfamily.</text>
</comment>
<dbReference type="InterPro" id="IPR027417">
    <property type="entry name" value="P-loop_NTPase"/>
</dbReference>
<dbReference type="GO" id="GO:0004386">
    <property type="term" value="F:helicase activity"/>
    <property type="evidence" value="ECO:0007669"/>
    <property type="project" value="UniProtKB-KW"/>
</dbReference>
<evidence type="ECO:0000256" key="3">
    <source>
        <dbReference type="ARBA" id="ARBA00022741"/>
    </source>
</evidence>
<name>A0ABP8G601_9BACT</name>
<dbReference type="EMBL" id="BAABGY010000001">
    <property type="protein sequence ID" value="GAA4318126.1"/>
    <property type="molecule type" value="Genomic_DNA"/>
</dbReference>
<evidence type="ECO:0000259" key="13">
    <source>
        <dbReference type="PROSITE" id="PS51192"/>
    </source>
</evidence>
<dbReference type="PANTHER" id="PTHR13710:SF105">
    <property type="entry name" value="ATP-DEPENDENT DNA HELICASE Q1"/>
    <property type="match status" value="1"/>
</dbReference>